<organism evidence="2">
    <name type="scientific">Medicago truncatula</name>
    <name type="common">Barrel medic</name>
    <name type="synonym">Medicago tribuloides</name>
    <dbReference type="NCBI Taxonomy" id="3880"/>
    <lineage>
        <taxon>Eukaryota</taxon>
        <taxon>Viridiplantae</taxon>
        <taxon>Streptophyta</taxon>
        <taxon>Embryophyta</taxon>
        <taxon>Tracheophyta</taxon>
        <taxon>Spermatophyta</taxon>
        <taxon>Magnoliopsida</taxon>
        <taxon>eudicotyledons</taxon>
        <taxon>Gunneridae</taxon>
        <taxon>Pentapetalae</taxon>
        <taxon>rosids</taxon>
        <taxon>fabids</taxon>
        <taxon>Fabales</taxon>
        <taxon>Fabaceae</taxon>
        <taxon>Papilionoideae</taxon>
        <taxon>50 kb inversion clade</taxon>
        <taxon>NPAAA clade</taxon>
        <taxon>Hologalegina</taxon>
        <taxon>IRL clade</taxon>
        <taxon>Trifolieae</taxon>
        <taxon>Medicago</taxon>
    </lineage>
</organism>
<protein>
    <recommendedName>
        <fullName evidence="3">Transmembrane protein</fullName>
    </recommendedName>
</protein>
<evidence type="ECO:0008006" key="3">
    <source>
        <dbReference type="Google" id="ProtNLM"/>
    </source>
</evidence>
<evidence type="ECO:0000256" key="1">
    <source>
        <dbReference type="SAM" id="Phobius"/>
    </source>
</evidence>
<dbReference type="AlphaFoldDB" id="A0A396HJV5"/>
<keyword evidence="1" id="KW-1133">Transmembrane helix</keyword>
<dbReference type="Gramene" id="rna37503">
    <property type="protein sequence ID" value="RHN52791.1"/>
    <property type="gene ID" value="gene37503"/>
</dbReference>
<dbReference type="Proteomes" id="UP000265566">
    <property type="component" value="Chromosome 6"/>
</dbReference>
<accession>A0A396HJV5</accession>
<gene>
    <name evidence="2" type="ORF">MtrunA17_Chr6g0484331</name>
</gene>
<comment type="caution">
    <text evidence="2">The sequence shown here is derived from an EMBL/GenBank/DDBJ whole genome shotgun (WGS) entry which is preliminary data.</text>
</comment>
<reference evidence="2" key="1">
    <citation type="journal article" date="2018" name="Nat. Plants">
        <title>Whole-genome landscape of Medicago truncatula symbiotic genes.</title>
        <authorList>
            <person name="Pecrix Y."/>
            <person name="Gamas P."/>
            <person name="Carrere S."/>
        </authorList>
    </citation>
    <scope>NUCLEOTIDE SEQUENCE</scope>
    <source>
        <tissue evidence="2">Leaves</tissue>
    </source>
</reference>
<proteinExistence type="predicted"/>
<keyword evidence="1" id="KW-0472">Membrane</keyword>
<sequence>MYPHVNPRPQKPKRSRFERLGLKVGLIGVACAITSGVTGVEHMIYDAFVGDDDDDDEDGFET</sequence>
<evidence type="ECO:0000313" key="2">
    <source>
        <dbReference type="EMBL" id="RHN52791.1"/>
    </source>
</evidence>
<name>A0A396HJV5_MEDTR</name>
<feature type="transmembrane region" description="Helical" evidence="1">
    <location>
        <begin position="20"/>
        <end position="40"/>
    </location>
</feature>
<keyword evidence="1" id="KW-0812">Transmembrane</keyword>
<dbReference type="EMBL" id="PSQE01000006">
    <property type="protein sequence ID" value="RHN52791.1"/>
    <property type="molecule type" value="Genomic_DNA"/>
</dbReference>